<dbReference type="EMBL" id="MN740509">
    <property type="protein sequence ID" value="QHU30449.1"/>
    <property type="molecule type" value="Genomic_DNA"/>
</dbReference>
<evidence type="ECO:0000313" key="1">
    <source>
        <dbReference type="EMBL" id="QHU30449.1"/>
    </source>
</evidence>
<name>A0A6C0LHM1_9ZZZZ</name>
<reference evidence="1" key="1">
    <citation type="journal article" date="2020" name="Nature">
        <title>Giant virus diversity and host interactions through global metagenomics.</title>
        <authorList>
            <person name="Schulz F."/>
            <person name="Roux S."/>
            <person name="Paez-Espino D."/>
            <person name="Jungbluth S."/>
            <person name="Walsh D.A."/>
            <person name="Denef V.J."/>
            <person name="McMahon K.D."/>
            <person name="Konstantinidis K.T."/>
            <person name="Eloe-Fadrosh E.A."/>
            <person name="Kyrpides N.C."/>
            <person name="Woyke T."/>
        </authorList>
    </citation>
    <scope>NUCLEOTIDE SEQUENCE</scope>
    <source>
        <strain evidence="1">GVMAG-M-3300027833-19</strain>
    </source>
</reference>
<sequence>MNSLTEFSFHYMIDSLNMRYKEISNLMSKPTNLNKGIKKYKESIESTYPMIRLKQLRLDGMNMIIDLCSKDTHSDILHTLSVELYKSLDNDNGNSVFFGLKSRKSIANNIIKNLNLSDYQGNLIKHKYDIIRVDSRIM</sequence>
<dbReference type="AlphaFoldDB" id="A0A6C0LHM1"/>
<protein>
    <submittedName>
        <fullName evidence="1">Uncharacterized protein</fullName>
    </submittedName>
</protein>
<accession>A0A6C0LHM1</accession>
<organism evidence="1">
    <name type="scientific">viral metagenome</name>
    <dbReference type="NCBI Taxonomy" id="1070528"/>
    <lineage>
        <taxon>unclassified sequences</taxon>
        <taxon>metagenomes</taxon>
        <taxon>organismal metagenomes</taxon>
    </lineage>
</organism>
<proteinExistence type="predicted"/>